<name>A0A0D3ILU2_EMIH1</name>
<dbReference type="HOGENOM" id="CLU_2282767_0_0_1"/>
<proteinExistence type="predicted"/>
<dbReference type="EnsemblProtists" id="EOD12227">
    <property type="protein sequence ID" value="EOD12227"/>
    <property type="gene ID" value="EMIHUDRAFT_247579"/>
</dbReference>
<sequence>MSNGQRGPFTKNRYLTESNQNRRRSGRGRKRLLLPDSYNVQKVIAWRQRAGGIELLTAWEDYDVDGWTWEPLDNIPQRFVRACGDSGIVHGAKCIAALNGVA</sequence>
<feature type="region of interest" description="Disordered" evidence="1">
    <location>
        <begin position="1"/>
        <end position="28"/>
    </location>
</feature>
<dbReference type="Gene3D" id="2.40.50.40">
    <property type="match status" value="1"/>
</dbReference>
<reference evidence="4" key="1">
    <citation type="journal article" date="2013" name="Nature">
        <title>Pan genome of the phytoplankton Emiliania underpins its global distribution.</title>
        <authorList>
            <person name="Read B.A."/>
            <person name="Kegel J."/>
            <person name="Klute M.J."/>
            <person name="Kuo A."/>
            <person name="Lefebvre S.C."/>
            <person name="Maumus F."/>
            <person name="Mayer C."/>
            <person name="Miller J."/>
            <person name="Monier A."/>
            <person name="Salamov A."/>
            <person name="Young J."/>
            <person name="Aguilar M."/>
            <person name="Claverie J.M."/>
            <person name="Frickenhaus S."/>
            <person name="Gonzalez K."/>
            <person name="Herman E.K."/>
            <person name="Lin Y.C."/>
            <person name="Napier J."/>
            <person name="Ogata H."/>
            <person name="Sarno A.F."/>
            <person name="Shmutz J."/>
            <person name="Schroeder D."/>
            <person name="de Vargas C."/>
            <person name="Verret F."/>
            <person name="von Dassow P."/>
            <person name="Valentin K."/>
            <person name="Van de Peer Y."/>
            <person name="Wheeler G."/>
            <person name="Dacks J.B."/>
            <person name="Delwiche C.F."/>
            <person name="Dyhrman S.T."/>
            <person name="Glockner G."/>
            <person name="John U."/>
            <person name="Richards T."/>
            <person name="Worden A.Z."/>
            <person name="Zhang X."/>
            <person name="Grigoriev I.V."/>
            <person name="Allen A.E."/>
            <person name="Bidle K."/>
            <person name="Borodovsky M."/>
            <person name="Bowler C."/>
            <person name="Brownlee C."/>
            <person name="Cock J.M."/>
            <person name="Elias M."/>
            <person name="Gladyshev V.N."/>
            <person name="Groth M."/>
            <person name="Guda C."/>
            <person name="Hadaegh A."/>
            <person name="Iglesias-Rodriguez M.D."/>
            <person name="Jenkins J."/>
            <person name="Jones B.M."/>
            <person name="Lawson T."/>
            <person name="Leese F."/>
            <person name="Lindquist E."/>
            <person name="Lobanov A."/>
            <person name="Lomsadze A."/>
            <person name="Malik S.B."/>
            <person name="Marsh M.E."/>
            <person name="Mackinder L."/>
            <person name="Mock T."/>
            <person name="Mueller-Roeber B."/>
            <person name="Pagarete A."/>
            <person name="Parker M."/>
            <person name="Probert I."/>
            <person name="Quesneville H."/>
            <person name="Raines C."/>
            <person name="Rensing S.A."/>
            <person name="Riano-Pachon D.M."/>
            <person name="Richier S."/>
            <person name="Rokitta S."/>
            <person name="Shiraiwa Y."/>
            <person name="Soanes D.M."/>
            <person name="van der Giezen M."/>
            <person name="Wahlund T.M."/>
            <person name="Williams B."/>
            <person name="Wilson W."/>
            <person name="Wolfe G."/>
            <person name="Wurch L.L."/>
        </authorList>
    </citation>
    <scope>NUCLEOTIDE SEQUENCE</scope>
</reference>
<evidence type="ECO:0000256" key="1">
    <source>
        <dbReference type="SAM" id="MobiDB-lite"/>
    </source>
</evidence>
<evidence type="ECO:0000313" key="4">
    <source>
        <dbReference type="Proteomes" id="UP000013827"/>
    </source>
</evidence>
<dbReference type="PaxDb" id="2903-EOD12227"/>
<dbReference type="RefSeq" id="XP_005764656.1">
    <property type="nucleotide sequence ID" value="XM_005764599.1"/>
</dbReference>
<dbReference type="KEGG" id="ehx:EMIHUDRAFT_247579"/>
<organism evidence="3 4">
    <name type="scientific">Emiliania huxleyi (strain CCMP1516)</name>
    <dbReference type="NCBI Taxonomy" id="280463"/>
    <lineage>
        <taxon>Eukaryota</taxon>
        <taxon>Haptista</taxon>
        <taxon>Haptophyta</taxon>
        <taxon>Prymnesiophyceae</taxon>
        <taxon>Isochrysidales</taxon>
        <taxon>Noelaerhabdaceae</taxon>
        <taxon>Emiliania</taxon>
    </lineage>
</organism>
<keyword evidence="4" id="KW-1185">Reference proteome</keyword>
<dbReference type="Proteomes" id="UP000013827">
    <property type="component" value="Unassembled WGS sequence"/>
</dbReference>
<dbReference type="SUPFAM" id="SSF54160">
    <property type="entry name" value="Chromo domain-like"/>
    <property type="match status" value="1"/>
</dbReference>
<dbReference type="CDD" id="cd00024">
    <property type="entry name" value="CD_CSD"/>
    <property type="match status" value="1"/>
</dbReference>
<dbReference type="GeneID" id="17258375"/>
<evidence type="ECO:0000313" key="3">
    <source>
        <dbReference type="EnsemblProtists" id="EOD12227"/>
    </source>
</evidence>
<dbReference type="InterPro" id="IPR016197">
    <property type="entry name" value="Chromo-like_dom_sf"/>
</dbReference>
<protein>
    <recommendedName>
        <fullName evidence="2">Chromo domain-containing protein</fullName>
    </recommendedName>
</protein>
<feature type="domain" description="Chromo" evidence="2">
    <location>
        <begin position="38"/>
        <end position="75"/>
    </location>
</feature>
<dbReference type="AlphaFoldDB" id="A0A0D3ILU2"/>
<dbReference type="InterPro" id="IPR000953">
    <property type="entry name" value="Chromo/chromo_shadow_dom"/>
</dbReference>
<accession>A0A0D3ILU2</accession>
<reference evidence="3" key="2">
    <citation type="submission" date="2024-10" db="UniProtKB">
        <authorList>
            <consortium name="EnsemblProtists"/>
        </authorList>
    </citation>
    <scope>IDENTIFICATION</scope>
</reference>
<dbReference type="PROSITE" id="PS50013">
    <property type="entry name" value="CHROMO_2"/>
    <property type="match status" value="1"/>
</dbReference>
<evidence type="ECO:0000259" key="2">
    <source>
        <dbReference type="PROSITE" id="PS50013"/>
    </source>
</evidence>